<sequence>MNKRLRILTIAFTAAIISLAGCRDKIVEFEEPAIKYGFDEIGAKLEKAYQSDSQAKLDSVFAMWRNAIPSFTKSQRSSLNDTVRNIYGIFEEFYTPEDLNRITGGYHENFETDFRYVVIQNSIEYAITDTNPRFYYYKGVETLERKISDFRPTPPVSFPVVYLSSEADSMIYRFLYELDGERKSDHSERVAFLRQAIQLTHHHWISDYHKATMPIVFKIYVDNKLSNAFVIFRVFYQFGEAYLERNDGEWRLVDSHLTAIE</sequence>
<dbReference type="KEGG" id="mro:MROS_2647"/>
<dbReference type="AlphaFoldDB" id="I6YZ76"/>
<keyword evidence="2" id="KW-1185">Reference proteome</keyword>
<dbReference type="STRING" id="1191523.MROS_2647"/>
<dbReference type="RefSeq" id="WP_014857307.1">
    <property type="nucleotide sequence ID" value="NC_018178.1"/>
</dbReference>
<evidence type="ECO:0000313" key="1">
    <source>
        <dbReference type="EMBL" id="AFN75877.1"/>
    </source>
</evidence>
<dbReference type="OrthoDB" id="1093774at2"/>
<evidence type="ECO:0000313" key="2">
    <source>
        <dbReference type="Proteomes" id="UP000009011"/>
    </source>
</evidence>
<reference evidence="1 2" key="1">
    <citation type="journal article" date="2013" name="PLoS ONE">
        <title>Genomic analysis of Melioribacter roseus, facultatively anaerobic organotrophic bacterium representing a novel deep lineage within Bacteriodetes/Chlorobi group.</title>
        <authorList>
            <person name="Kadnikov V.V."/>
            <person name="Mardanov A.V."/>
            <person name="Podosokorskaya O.A."/>
            <person name="Gavrilov S.N."/>
            <person name="Kublanov I.V."/>
            <person name="Beletsky A.V."/>
            <person name="Bonch-Osmolovskaya E.A."/>
            <person name="Ravin N.V."/>
        </authorList>
    </citation>
    <scope>NUCLEOTIDE SEQUENCE [LARGE SCALE GENOMIC DNA]</scope>
    <source>
        <strain evidence="2">JCM 17771 / P3M-2</strain>
    </source>
</reference>
<dbReference type="Proteomes" id="UP000009011">
    <property type="component" value="Chromosome"/>
</dbReference>
<dbReference type="PATRIC" id="fig|1191523.3.peg.2782"/>
<name>I6YZ76_MELRP</name>
<protein>
    <recommendedName>
        <fullName evidence="3">Lipoprotein</fullName>
    </recommendedName>
</protein>
<dbReference type="EMBL" id="CP003557">
    <property type="protein sequence ID" value="AFN75877.1"/>
    <property type="molecule type" value="Genomic_DNA"/>
</dbReference>
<accession>I6YZ76</accession>
<proteinExistence type="predicted"/>
<evidence type="ECO:0008006" key="3">
    <source>
        <dbReference type="Google" id="ProtNLM"/>
    </source>
</evidence>
<dbReference type="HOGENOM" id="CLU_1064795_0_0_10"/>
<dbReference type="PROSITE" id="PS51257">
    <property type="entry name" value="PROKAR_LIPOPROTEIN"/>
    <property type="match status" value="1"/>
</dbReference>
<organism evidence="1 2">
    <name type="scientific">Melioribacter roseus (strain DSM 23840 / JCM 17771 / VKM B-2668 / P3M-2)</name>
    <dbReference type="NCBI Taxonomy" id="1191523"/>
    <lineage>
        <taxon>Bacteria</taxon>
        <taxon>Pseudomonadati</taxon>
        <taxon>Ignavibacteriota</taxon>
        <taxon>Ignavibacteria</taxon>
        <taxon>Ignavibacteriales</taxon>
        <taxon>Melioribacteraceae</taxon>
        <taxon>Melioribacter</taxon>
    </lineage>
</organism>
<gene>
    <name evidence="1" type="ordered locus">MROS_2647</name>
</gene>